<name>A0A7W1XCU1_9BACL</name>
<reference evidence="1 2" key="1">
    <citation type="submission" date="2020-07" db="EMBL/GenBank/DDBJ databases">
        <authorList>
            <person name="Feng H."/>
        </authorList>
    </citation>
    <scope>NUCLEOTIDE SEQUENCE [LARGE SCALE GENOMIC DNA]</scope>
    <source>
        <strain evidence="2">s-11</strain>
    </source>
</reference>
<dbReference type="AlphaFoldDB" id="A0A7W1XCU1"/>
<dbReference type="RefSeq" id="WP_160173914.1">
    <property type="nucleotide sequence ID" value="NZ_JACEIP010000034.1"/>
</dbReference>
<organism evidence="1 2">
    <name type="scientific">Thermoactinomyces daqus</name>
    <dbReference type="NCBI Taxonomy" id="1329516"/>
    <lineage>
        <taxon>Bacteria</taxon>
        <taxon>Bacillati</taxon>
        <taxon>Bacillota</taxon>
        <taxon>Bacilli</taxon>
        <taxon>Bacillales</taxon>
        <taxon>Thermoactinomycetaceae</taxon>
        <taxon>Thermoactinomyces</taxon>
    </lineage>
</organism>
<evidence type="ECO:0000313" key="1">
    <source>
        <dbReference type="EMBL" id="MBA4544285.1"/>
    </source>
</evidence>
<gene>
    <name evidence="1" type="ORF">H1164_15640</name>
</gene>
<evidence type="ECO:0000313" key="2">
    <source>
        <dbReference type="Proteomes" id="UP000530514"/>
    </source>
</evidence>
<proteinExistence type="predicted"/>
<dbReference type="Proteomes" id="UP000530514">
    <property type="component" value="Unassembled WGS sequence"/>
</dbReference>
<keyword evidence="2" id="KW-1185">Reference proteome</keyword>
<sequence>MDWIFELWERLMTRITGKTSLERLREAYERIPPVATHYIRKPRLRLVKG</sequence>
<accession>A0A7W1XCU1</accession>
<dbReference type="EMBL" id="JACEIP010000034">
    <property type="protein sequence ID" value="MBA4544285.1"/>
    <property type="molecule type" value="Genomic_DNA"/>
</dbReference>
<protein>
    <submittedName>
        <fullName evidence="1">Uncharacterized protein</fullName>
    </submittedName>
</protein>
<comment type="caution">
    <text evidence="1">The sequence shown here is derived from an EMBL/GenBank/DDBJ whole genome shotgun (WGS) entry which is preliminary data.</text>
</comment>